<feature type="region of interest" description="Disordered" evidence="1">
    <location>
        <begin position="165"/>
        <end position="194"/>
    </location>
</feature>
<keyword evidence="3" id="KW-0413">Isomerase</keyword>
<dbReference type="SUPFAM" id="SSF54534">
    <property type="entry name" value="FKBP-like"/>
    <property type="match status" value="1"/>
</dbReference>
<name>A0ABZ2S749_9BURK</name>
<evidence type="ECO:0000313" key="3">
    <source>
        <dbReference type="EMBL" id="WXR75684.1"/>
    </source>
</evidence>
<evidence type="ECO:0000256" key="1">
    <source>
        <dbReference type="SAM" id="MobiDB-lite"/>
    </source>
</evidence>
<dbReference type="Gene3D" id="3.10.50.40">
    <property type="match status" value="1"/>
</dbReference>
<evidence type="ECO:0000313" key="4">
    <source>
        <dbReference type="Proteomes" id="UP001456224"/>
    </source>
</evidence>
<dbReference type="InterPro" id="IPR036944">
    <property type="entry name" value="PPIase_FKBP_N_sf"/>
</dbReference>
<dbReference type="Pfam" id="PF01346">
    <property type="entry name" value="FKBP_N"/>
    <property type="match status" value="1"/>
</dbReference>
<proteinExistence type="predicted"/>
<dbReference type="RefSeq" id="WP_338881054.1">
    <property type="nucleotide sequence ID" value="NZ_CP148753.1"/>
</dbReference>
<feature type="domain" description="Peptidyl-prolyl cis-trans isomerase FKBP-type N-terminal" evidence="2">
    <location>
        <begin position="205"/>
        <end position="303"/>
    </location>
</feature>
<dbReference type="Proteomes" id="UP001456224">
    <property type="component" value="Chromosome"/>
</dbReference>
<accession>A0ABZ2S749</accession>
<dbReference type="EMBL" id="CP148753">
    <property type="protein sequence ID" value="WXR75684.1"/>
    <property type="molecule type" value="Genomic_DNA"/>
</dbReference>
<dbReference type="Gene3D" id="1.10.287.460">
    <property type="entry name" value="Peptidyl-prolyl cis-trans isomerase, FKBP-type, N-terminal domain"/>
    <property type="match status" value="1"/>
</dbReference>
<organism evidence="3 4">
    <name type="scientific">Achromobacter veterisilvae</name>
    <dbReference type="NCBI Taxonomy" id="2069367"/>
    <lineage>
        <taxon>Bacteria</taxon>
        <taxon>Pseudomonadati</taxon>
        <taxon>Pseudomonadota</taxon>
        <taxon>Betaproteobacteria</taxon>
        <taxon>Burkholderiales</taxon>
        <taxon>Alcaligenaceae</taxon>
        <taxon>Achromobacter</taxon>
    </lineage>
</organism>
<gene>
    <name evidence="3" type="ORF">WHX56_09335</name>
</gene>
<protein>
    <submittedName>
        <fullName evidence="3">FKBP-type peptidyl-prolyl cis-trans isomerase N-terminal domain-containing protein</fullName>
    </submittedName>
</protein>
<reference evidence="3 4" key="1">
    <citation type="submission" date="2024-03" db="EMBL/GenBank/DDBJ databases">
        <title>Reference genomes for the five species model microbial community.</title>
        <authorList>
            <person name="Padfield D."/>
        </authorList>
    </citation>
    <scope>NUCLEOTIDE SEQUENCE [LARGE SCALE GENOMIC DNA]</scope>
    <source>
        <strain evidence="3 4">AB1</strain>
    </source>
</reference>
<dbReference type="InterPro" id="IPR046357">
    <property type="entry name" value="PPIase_dom_sf"/>
</dbReference>
<dbReference type="InterPro" id="IPR000774">
    <property type="entry name" value="PPIase_FKBP_N"/>
</dbReference>
<keyword evidence="4" id="KW-1185">Reference proteome</keyword>
<sequence length="396" mass="41866">MLPHQQRHLFQHDAACAGPAQPAMRKPIGTALCCALVFSGAKASTSETSLLDRLVEERIIGSDSHRRSIPAPVPAPAPQQAAGQIGELTQQLNDALAQKHALENELAALRAAADSRPAHYASEEGSDAAGKEIIGLNKQVAELLAQNQILAQQREEQERALADLRKASQQAGEKLASQQAGQAKGESPGPARRVTIDNAAPKDVRISYALGAWYGDSAPQETQKLLSIGRKLDLPAFAQGFNDRVANSMQLPQDKVSAELASVGQQLDAAMLSKNEKLSKTLLAEAAKEKDAVKMPDGTVYRILKKGKPPMVTAQAEILFELEEKLSSGEVLSTREEAASKVTDLPPAFQAAVTQLGLGGSAKFHIPAKLIDGGSGNSGIPPGAISIMTIKIVGIK</sequence>
<feature type="compositionally biased region" description="Polar residues" evidence="1">
    <location>
        <begin position="167"/>
        <end position="181"/>
    </location>
</feature>
<evidence type="ECO:0000259" key="2">
    <source>
        <dbReference type="Pfam" id="PF01346"/>
    </source>
</evidence>
<dbReference type="GO" id="GO:0016853">
    <property type="term" value="F:isomerase activity"/>
    <property type="evidence" value="ECO:0007669"/>
    <property type="project" value="UniProtKB-KW"/>
</dbReference>